<proteinExistence type="predicted"/>
<keyword evidence="3" id="KW-1185">Reference proteome</keyword>
<feature type="transmembrane region" description="Helical" evidence="1">
    <location>
        <begin position="113"/>
        <end position="132"/>
    </location>
</feature>
<gene>
    <name evidence="2" type="ORF">WJX68_08115</name>
</gene>
<protein>
    <recommendedName>
        <fullName evidence="4">Lipoprotein</fullName>
    </recommendedName>
</protein>
<comment type="caution">
    <text evidence="2">The sequence shown here is derived from an EMBL/GenBank/DDBJ whole genome shotgun (WGS) entry which is preliminary data.</text>
</comment>
<keyword evidence="1" id="KW-0812">Transmembrane</keyword>
<organism evidence="2 3">
    <name type="scientific">Pseudonocardia spirodelae</name>
    <dbReference type="NCBI Taxonomy" id="3133431"/>
    <lineage>
        <taxon>Bacteria</taxon>
        <taxon>Bacillati</taxon>
        <taxon>Actinomycetota</taxon>
        <taxon>Actinomycetes</taxon>
        <taxon>Pseudonocardiales</taxon>
        <taxon>Pseudonocardiaceae</taxon>
        <taxon>Pseudonocardia</taxon>
    </lineage>
</organism>
<evidence type="ECO:0000313" key="3">
    <source>
        <dbReference type="Proteomes" id="UP001364211"/>
    </source>
</evidence>
<evidence type="ECO:0008006" key="4">
    <source>
        <dbReference type="Google" id="ProtNLM"/>
    </source>
</evidence>
<sequence length="144" mass="15405">MLPARAVAVLGCFALAGWAVWSIAGGSPDLVRMAWWFLGAVVLHDLVLFPLYAAGDRLLLTALPRTRVPLVNHVRVPLLGSGLALLVFLPGILRQGGATTTAATGLDQEPYRLRWVALSVALCAASALVWVLRTLRARRASSRA</sequence>
<dbReference type="Proteomes" id="UP001364211">
    <property type="component" value="Unassembled WGS sequence"/>
</dbReference>
<feature type="transmembrane region" description="Helical" evidence="1">
    <location>
        <begin position="34"/>
        <end position="55"/>
    </location>
</feature>
<keyword evidence="1" id="KW-1133">Transmembrane helix</keyword>
<dbReference type="EMBL" id="JBBJUP010000005">
    <property type="protein sequence ID" value="MEJ8278893.1"/>
    <property type="molecule type" value="Genomic_DNA"/>
</dbReference>
<keyword evidence="1" id="KW-0472">Membrane</keyword>
<dbReference type="RefSeq" id="WP_340287608.1">
    <property type="nucleotide sequence ID" value="NZ_JBBJUP010000005.1"/>
</dbReference>
<evidence type="ECO:0000256" key="1">
    <source>
        <dbReference type="SAM" id="Phobius"/>
    </source>
</evidence>
<name>A0ABU8T4N4_9PSEU</name>
<reference evidence="2 3" key="1">
    <citation type="submission" date="2024-03" db="EMBL/GenBank/DDBJ databases">
        <title>Draft genome sequence of Pseudonocardia sp. DW16-2.</title>
        <authorList>
            <person name="Duangmal K."/>
        </authorList>
    </citation>
    <scope>NUCLEOTIDE SEQUENCE [LARGE SCALE GENOMIC DNA]</scope>
    <source>
        <strain evidence="2 3">DW16-2</strain>
    </source>
</reference>
<feature type="transmembrane region" description="Helical" evidence="1">
    <location>
        <begin position="76"/>
        <end position="93"/>
    </location>
</feature>
<accession>A0ABU8T4N4</accession>
<evidence type="ECO:0000313" key="2">
    <source>
        <dbReference type="EMBL" id="MEJ8278893.1"/>
    </source>
</evidence>